<dbReference type="Proteomes" id="UP000293342">
    <property type="component" value="Unassembled WGS sequence"/>
</dbReference>
<evidence type="ECO:0000256" key="4">
    <source>
        <dbReference type="ARBA" id="ARBA00023004"/>
    </source>
</evidence>
<keyword evidence="4 7" id="KW-0408">Iron</keyword>
<dbReference type="InterPro" id="IPR028431">
    <property type="entry name" value="NADP_DH_HndA-like"/>
</dbReference>
<keyword evidence="2 7" id="KW-0001">2Fe-2S</keyword>
<gene>
    <name evidence="8" type="ORF">E0H75_00295</name>
</gene>
<evidence type="ECO:0000256" key="3">
    <source>
        <dbReference type="ARBA" id="ARBA00022723"/>
    </source>
</evidence>
<dbReference type="PANTHER" id="PTHR43342">
    <property type="entry name" value="NADH-QUINONE OXIDOREDUCTASE, E SUBUNIT"/>
    <property type="match status" value="1"/>
</dbReference>
<feature type="binding site" evidence="7">
    <location>
        <position position="95"/>
    </location>
    <ligand>
        <name>[2Fe-2S] cluster</name>
        <dbReference type="ChEBI" id="CHEBI:190135"/>
    </ligand>
</feature>
<keyword evidence="9" id="KW-1185">Reference proteome</keyword>
<comment type="similarity">
    <text evidence="1">Belongs to the complex I 24 kDa subunit family.</text>
</comment>
<dbReference type="InterPro" id="IPR041921">
    <property type="entry name" value="NuoE_N"/>
</dbReference>
<dbReference type="OrthoDB" id="9807941at2"/>
<dbReference type="GO" id="GO:0051537">
    <property type="term" value="F:2 iron, 2 sulfur cluster binding"/>
    <property type="evidence" value="ECO:0007669"/>
    <property type="project" value="UniProtKB-KW"/>
</dbReference>
<dbReference type="InterPro" id="IPR036249">
    <property type="entry name" value="Thioredoxin-like_sf"/>
</dbReference>
<dbReference type="PANTHER" id="PTHR43342:SF1">
    <property type="entry name" value="BIFURCATING [FEFE] HYDROGENASE GAMMA SUBUNIT"/>
    <property type="match status" value="1"/>
</dbReference>
<protein>
    <submittedName>
        <fullName evidence="8">NADH-quinone oxidoreductase subunit E</fullName>
    </submittedName>
</protein>
<feature type="binding site" evidence="7">
    <location>
        <position position="131"/>
    </location>
    <ligand>
        <name>[2Fe-2S] cluster</name>
        <dbReference type="ChEBI" id="CHEBI:190135"/>
    </ligand>
</feature>
<dbReference type="SUPFAM" id="SSF52833">
    <property type="entry name" value="Thioredoxin-like"/>
    <property type="match status" value="1"/>
</dbReference>
<dbReference type="CDD" id="cd03081">
    <property type="entry name" value="TRX_Fd_NuoE_FDH_gamma"/>
    <property type="match status" value="1"/>
</dbReference>
<feature type="binding site" evidence="7">
    <location>
        <position position="90"/>
    </location>
    <ligand>
        <name>[2Fe-2S] cluster</name>
        <dbReference type="ChEBI" id="CHEBI:190135"/>
    </ligand>
</feature>
<evidence type="ECO:0000256" key="6">
    <source>
        <dbReference type="ARBA" id="ARBA00034078"/>
    </source>
</evidence>
<evidence type="ECO:0000256" key="7">
    <source>
        <dbReference type="PIRSR" id="PIRSR000216-1"/>
    </source>
</evidence>
<evidence type="ECO:0000256" key="2">
    <source>
        <dbReference type="ARBA" id="ARBA00022714"/>
    </source>
</evidence>
<name>A0A4R0JXK4_9ACTN</name>
<dbReference type="AlphaFoldDB" id="A0A4R0JXK4"/>
<organism evidence="8 9">
    <name type="scientific">Kribbella capetownensis</name>
    <dbReference type="NCBI Taxonomy" id="1572659"/>
    <lineage>
        <taxon>Bacteria</taxon>
        <taxon>Bacillati</taxon>
        <taxon>Actinomycetota</taxon>
        <taxon>Actinomycetes</taxon>
        <taxon>Propionibacteriales</taxon>
        <taxon>Kribbellaceae</taxon>
        <taxon>Kribbella</taxon>
    </lineage>
</organism>
<dbReference type="Pfam" id="PF01257">
    <property type="entry name" value="2Fe-2S_thioredx"/>
    <property type="match status" value="1"/>
</dbReference>
<evidence type="ECO:0000313" key="9">
    <source>
        <dbReference type="Proteomes" id="UP000293342"/>
    </source>
</evidence>
<dbReference type="InterPro" id="IPR002023">
    <property type="entry name" value="NuoE-like"/>
</dbReference>
<dbReference type="GO" id="GO:0016491">
    <property type="term" value="F:oxidoreductase activity"/>
    <property type="evidence" value="ECO:0007669"/>
    <property type="project" value="InterPro"/>
</dbReference>
<dbReference type="Gene3D" id="3.40.30.10">
    <property type="entry name" value="Glutaredoxin"/>
    <property type="match status" value="1"/>
</dbReference>
<feature type="binding site" evidence="7">
    <location>
        <position position="135"/>
    </location>
    <ligand>
        <name>[2Fe-2S] cluster</name>
        <dbReference type="ChEBI" id="CHEBI:190135"/>
    </ligand>
</feature>
<dbReference type="RefSeq" id="WP_131511022.1">
    <property type="nucleotide sequence ID" value="NZ_SJKD01000001.1"/>
</dbReference>
<comment type="cofactor">
    <cofactor evidence="7">
        <name>[2Fe-2S] cluster</name>
        <dbReference type="ChEBI" id="CHEBI:190135"/>
    </cofactor>
    <text evidence="7">Binds 1 [2Fe-2S] cluster.</text>
</comment>
<reference evidence="8 9" key="1">
    <citation type="submission" date="2019-02" db="EMBL/GenBank/DDBJ databases">
        <title>Kribbella capetownensis sp. nov. and Kribbella speibonae sp. nov., isolated from soil.</title>
        <authorList>
            <person name="Curtis S.M."/>
            <person name="Norton I."/>
            <person name="Everest G.J."/>
            <person name="Meyers P.R."/>
        </authorList>
    </citation>
    <scope>NUCLEOTIDE SEQUENCE [LARGE SCALE GENOMIC DNA]</scope>
    <source>
        <strain evidence="8 9">YM53</strain>
    </source>
</reference>
<dbReference type="GO" id="GO:0046872">
    <property type="term" value="F:metal ion binding"/>
    <property type="evidence" value="ECO:0007669"/>
    <property type="project" value="UniProtKB-KW"/>
</dbReference>
<comment type="cofactor">
    <cofactor evidence="6">
        <name>[2Fe-2S] cluster</name>
        <dbReference type="ChEBI" id="CHEBI:190135"/>
    </cofactor>
</comment>
<dbReference type="PIRSF" id="PIRSF000216">
    <property type="entry name" value="NADH_DH_24kDa"/>
    <property type="match status" value="1"/>
</dbReference>
<dbReference type="Gene3D" id="1.10.10.1590">
    <property type="entry name" value="NADH-quinone oxidoreductase subunit E"/>
    <property type="match status" value="1"/>
</dbReference>
<evidence type="ECO:0000313" key="8">
    <source>
        <dbReference type="EMBL" id="TCC52271.1"/>
    </source>
</evidence>
<evidence type="ECO:0000256" key="5">
    <source>
        <dbReference type="ARBA" id="ARBA00023014"/>
    </source>
</evidence>
<keyword evidence="3 7" id="KW-0479">Metal-binding</keyword>
<keyword evidence="5 7" id="KW-0411">Iron-sulfur</keyword>
<proteinExistence type="inferred from homology"/>
<evidence type="ECO:0000256" key="1">
    <source>
        <dbReference type="ARBA" id="ARBA00010643"/>
    </source>
</evidence>
<comment type="caution">
    <text evidence="8">The sequence shown here is derived from an EMBL/GenBank/DDBJ whole genome shotgun (WGS) entry which is preliminary data.</text>
</comment>
<dbReference type="EMBL" id="SJKD01000001">
    <property type="protein sequence ID" value="TCC52271.1"/>
    <property type="molecule type" value="Genomic_DNA"/>
</dbReference>
<sequence>MTSEVVAAAPVPVPGRAQRVREIATELRGLRGALIPILHAVQEELEYVDQTDIPVIADVLNIAVAEVHGVVTFYKDFRRAPAGRTTVAICQAEACRSVGAADLAEHAKRSIGCGFGETTYDGRITLDEIFCFGNCALGPAVQVGEKLHGRVTPARLDALLGEAR</sequence>
<accession>A0A4R0JXK4</accession>